<dbReference type="Pfam" id="PF04752">
    <property type="entry name" value="ChaC"/>
    <property type="match status" value="1"/>
</dbReference>
<evidence type="ECO:0000313" key="5">
    <source>
        <dbReference type="EMBL" id="JAC85133.1"/>
    </source>
</evidence>
<organism evidence="5">
    <name type="scientific">Clytia hemisphaerica</name>
    <dbReference type="NCBI Taxonomy" id="252671"/>
    <lineage>
        <taxon>Eukaryota</taxon>
        <taxon>Metazoa</taxon>
        <taxon>Cnidaria</taxon>
        <taxon>Hydrozoa</taxon>
        <taxon>Hydroidolina</taxon>
        <taxon>Leptothecata</taxon>
        <taxon>Obeliida</taxon>
        <taxon>Clytiidae</taxon>
        <taxon>Clytia</taxon>
    </lineage>
</organism>
<sequence>MIITKESLLSHDTIYIFGYGSLIWKPDIEYTKRFIAYLSGHERRFWQGSPHHRGNVQKPGRVLTLKQSPGGRVWGVVYEVKGKDKIKTACDRLYVREQSIGCYDMKMLPVYSKDSAAFHGKPIPAIIYYATPHNPNYTGDEGEEKIAKIIATSHGVSGHNIEYLFRLVDFMRESLPNESEPHLYTLDSLVRTKVGLCCKTPLSWRLLLQCDDRFRRIVGSGKENVRRTLSSEDEQNKSSMAVCT</sequence>
<name>A0A069DM77_9CNID</name>
<dbReference type="GO" id="GO:0005737">
    <property type="term" value="C:cytoplasm"/>
    <property type="evidence" value="ECO:0007669"/>
    <property type="project" value="TreeGrafter"/>
</dbReference>
<dbReference type="SUPFAM" id="SSF110857">
    <property type="entry name" value="Gamma-glutamyl cyclotransferase-like"/>
    <property type="match status" value="1"/>
</dbReference>
<comment type="similarity">
    <text evidence="1">Belongs to the gamma-glutamylcyclotransferase family. ChaC subfamily.</text>
</comment>
<dbReference type="AlphaFoldDB" id="A0A069DM77"/>
<dbReference type="GO" id="GO:0061928">
    <property type="term" value="F:glutathione specific gamma-glutamylcyclotransferase activity"/>
    <property type="evidence" value="ECO:0007669"/>
    <property type="project" value="UniProtKB-EC"/>
</dbReference>
<dbReference type="EC" id="4.3.2.7" evidence="2"/>
<reference evidence="5" key="1">
    <citation type="journal article" date="2014" name="PLoS Genet.">
        <title>Differential Responses to Wnt and PCP Disruption Predict Expression and Developmental Function of Conserved and Novel Genes in a Cnidarian.</title>
        <authorList>
            <person name="Lapebie P."/>
            <person name="Ruggiero A."/>
            <person name="Barreau C."/>
            <person name="Chevalier S."/>
            <person name="Chang P."/>
            <person name="Dru P."/>
            <person name="Houliston E."/>
            <person name="Momose T."/>
        </authorList>
    </citation>
    <scope>NUCLEOTIDE SEQUENCE</scope>
</reference>
<protein>
    <recommendedName>
        <fullName evidence="2">glutathione-specific gamma-glutamylcyclotransferase</fullName>
        <ecNumber evidence="2">4.3.2.7</ecNumber>
    </recommendedName>
</protein>
<evidence type="ECO:0000256" key="2">
    <source>
        <dbReference type="ARBA" id="ARBA00012344"/>
    </source>
</evidence>
<dbReference type="CDD" id="cd06661">
    <property type="entry name" value="GGCT_like"/>
    <property type="match status" value="1"/>
</dbReference>
<accession>A0A069DM77</accession>
<dbReference type="Gene3D" id="3.10.490.10">
    <property type="entry name" value="Gamma-glutamyl cyclotransferase-like"/>
    <property type="match status" value="1"/>
</dbReference>
<dbReference type="PANTHER" id="PTHR12192">
    <property type="entry name" value="CATION TRANSPORT PROTEIN CHAC-RELATED"/>
    <property type="match status" value="1"/>
</dbReference>
<evidence type="ECO:0000256" key="3">
    <source>
        <dbReference type="ARBA" id="ARBA00023239"/>
    </source>
</evidence>
<comment type="catalytic activity">
    <reaction evidence="4">
        <text>glutathione = L-cysteinylglycine + 5-oxo-L-proline</text>
        <dbReference type="Rhea" id="RHEA:47724"/>
        <dbReference type="ChEBI" id="CHEBI:57925"/>
        <dbReference type="ChEBI" id="CHEBI:58402"/>
        <dbReference type="ChEBI" id="CHEBI:61694"/>
        <dbReference type="EC" id="4.3.2.7"/>
    </reaction>
</comment>
<dbReference type="InterPro" id="IPR013024">
    <property type="entry name" value="GGCT-like"/>
</dbReference>
<dbReference type="InterPro" id="IPR006840">
    <property type="entry name" value="ChaC"/>
</dbReference>
<dbReference type="GO" id="GO:0006751">
    <property type="term" value="P:glutathione catabolic process"/>
    <property type="evidence" value="ECO:0007669"/>
    <property type="project" value="InterPro"/>
</dbReference>
<dbReference type="PANTHER" id="PTHR12192:SF26">
    <property type="entry name" value="GLUTATHIONE-SPECIFIC GAMMA-GLUTAMYLCYCLOTRANSFERASE 1"/>
    <property type="match status" value="1"/>
</dbReference>
<dbReference type="InterPro" id="IPR036568">
    <property type="entry name" value="GGCT-like_sf"/>
</dbReference>
<evidence type="ECO:0000256" key="1">
    <source>
        <dbReference type="ARBA" id="ARBA00009662"/>
    </source>
</evidence>
<proteinExistence type="evidence at transcript level"/>
<evidence type="ECO:0000256" key="4">
    <source>
        <dbReference type="ARBA" id="ARBA00048073"/>
    </source>
</evidence>
<keyword evidence="3" id="KW-0456">Lyase</keyword>
<dbReference type="EMBL" id="GBGP01000050">
    <property type="protein sequence ID" value="JAC85133.1"/>
    <property type="molecule type" value="mRNA"/>
</dbReference>